<accession>X1GRC8</accession>
<sequence>TRAINVVHMGGNVCDMAAFLEIGKKYGIAIVGLRKFQR</sequence>
<protein>
    <submittedName>
        <fullName evidence="1">Uncharacterized protein</fullName>
    </submittedName>
</protein>
<organism evidence="1">
    <name type="scientific">marine sediment metagenome</name>
    <dbReference type="NCBI Taxonomy" id="412755"/>
    <lineage>
        <taxon>unclassified sequences</taxon>
        <taxon>metagenomes</taxon>
        <taxon>ecological metagenomes</taxon>
    </lineage>
</organism>
<comment type="caution">
    <text evidence="1">The sequence shown here is derived from an EMBL/GenBank/DDBJ whole genome shotgun (WGS) entry which is preliminary data.</text>
</comment>
<dbReference type="EMBL" id="BARU01006519">
    <property type="protein sequence ID" value="GAH47420.1"/>
    <property type="molecule type" value="Genomic_DNA"/>
</dbReference>
<gene>
    <name evidence="1" type="ORF">S03H2_12826</name>
</gene>
<dbReference type="InterPro" id="IPR015424">
    <property type="entry name" value="PyrdxlP-dep_Trfase"/>
</dbReference>
<dbReference type="InterPro" id="IPR015421">
    <property type="entry name" value="PyrdxlP-dep_Trfase_major"/>
</dbReference>
<dbReference type="Pfam" id="PF01041">
    <property type="entry name" value="DegT_DnrJ_EryC1"/>
    <property type="match status" value="1"/>
</dbReference>
<name>X1GRC8_9ZZZZ</name>
<dbReference type="Gene3D" id="3.40.640.10">
    <property type="entry name" value="Type I PLP-dependent aspartate aminotransferase-like (Major domain)"/>
    <property type="match status" value="1"/>
</dbReference>
<reference evidence="1" key="1">
    <citation type="journal article" date="2014" name="Front. Microbiol.">
        <title>High frequency of phylogenetically diverse reductive dehalogenase-homologous genes in deep subseafloor sedimentary metagenomes.</title>
        <authorList>
            <person name="Kawai M."/>
            <person name="Futagami T."/>
            <person name="Toyoda A."/>
            <person name="Takaki Y."/>
            <person name="Nishi S."/>
            <person name="Hori S."/>
            <person name="Arai W."/>
            <person name="Tsubouchi T."/>
            <person name="Morono Y."/>
            <person name="Uchiyama I."/>
            <person name="Ito T."/>
            <person name="Fujiyama A."/>
            <person name="Inagaki F."/>
            <person name="Takami H."/>
        </authorList>
    </citation>
    <scope>NUCLEOTIDE SEQUENCE</scope>
    <source>
        <strain evidence="1">Expedition CK06-06</strain>
    </source>
</reference>
<dbReference type="AlphaFoldDB" id="X1GRC8"/>
<proteinExistence type="predicted"/>
<dbReference type="SUPFAM" id="SSF53383">
    <property type="entry name" value="PLP-dependent transferases"/>
    <property type="match status" value="1"/>
</dbReference>
<evidence type="ECO:0000313" key="1">
    <source>
        <dbReference type="EMBL" id="GAH47420.1"/>
    </source>
</evidence>
<feature type="non-terminal residue" evidence="1">
    <location>
        <position position="1"/>
    </location>
</feature>
<dbReference type="InterPro" id="IPR000653">
    <property type="entry name" value="DegT/StrS_aminotransferase"/>
</dbReference>